<accession>B9M484</accession>
<dbReference type="SUPFAM" id="SSF47090">
    <property type="entry name" value="PGBD-like"/>
    <property type="match status" value="1"/>
</dbReference>
<dbReference type="EMBL" id="CP001390">
    <property type="protein sequence ID" value="ACM21539.1"/>
    <property type="molecule type" value="Genomic_DNA"/>
</dbReference>
<dbReference type="Gene3D" id="1.10.101.10">
    <property type="entry name" value="PGBD-like superfamily/PGBD"/>
    <property type="match status" value="1"/>
</dbReference>
<name>B9M484_GEODF</name>
<dbReference type="AlphaFoldDB" id="B9M484"/>
<reference evidence="2 3" key="1">
    <citation type="submission" date="2009-01" db="EMBL/GenBank/DDBJ databases">
        <title>Complete sequence of Geobacter sp. FRC-32.</title>
        <authorList>
            <consortium name="US DOE Joint Genome Institute"/>
            <person name="Lucas S."/>
            <person name="Copeland A."/>
            <person name="Lapidus A."/>
            <person name="Glavina del Rio T."/>
            <person name="Dalin E."/>
            <person name="Tice H."/>
            <person name="Bruce D."/>
            <person name="Goodwin L."/>
            <person name="Pitluck S."/>
            <person name="Saunders E."/>
            <person name="Brettin T."/>
            <person name="Detter J.C."/>
            <person name="Han C."/>
            <person name="Larimer F."/>
            <person name="Land M."/>
            <person name="Hauser L."/>
            <person name="Kyrpides N."/>
            <person name="Ovchinnikova G."/>
            <person name="Kostka J."/>
            <person name="Richardson P."/>
        </authorList>
    </citation>
    <scope>NUCLEOTIDE SEQUENCE [LARGE SCALE GENOMIC DNA]</scope>
    <source>
        <strain evidence="3">DSM 22248 / JCM 15807 / FRC-32</strain>
    </source>
</reference>
<dbReference type="HOGENOM" id="CLU_887754_0_0_7"/>
<sequence length="320" mass="34356">MTSYRIGSSGDDVMLIQKALQDAGFYQSQPDGVFGPNTDAAVRNFQAASGLGGDGIVGPATWAKLFPSQSPAPAPLSGSLDTRCLALTGSFETGRLSPDCFACVAGNFDGQGMSFGALQWNFGQGTLQPLLKQMFTNHVDVATTVFGSNLSRLQEAVHGGRDSAMSFAVSIQDTSGKSIKDPWKQMFRALGLTPEYQAIEVSSAAAYYGRALSLCKDYGLWTQRGRALMFDISVQNGSIPDSVRSLILADFRQVSPSLSAEDTELAKMRIVANRRAEAARPAFVEDVRRRKLCIAEGKGVVHGITYDLARQFGLDLESAD</sequence>
<dbReference type="KEGG" id="geo:Geob_3196"/>
<evidence type="ECO:0000259" key="1">
    <source>
        <dbReference type="Pfam" id="PF01471"/>
    </source>
</evidence>
<dbReference type="Pfam" id="PF01471">
    <property type="entry name" value="PG_binding_1"/>
    <property type="match status" value="1"/>
</dbReference>
<evidence type="ECO:0000313" key="2">
    <source>
        <dbReference type="EMBL" id="ACM21539.1"/>
    </source>
</evidence>
<keyword evidence="3" id="KW-1185">Reference proteome</keyword>
<dbReference type="Proteomes" id="UP000007721">
    <property type="component" value="Chromosome"/>
</dbReference>
<dbReference type="InterPro" id="IPR036365">
    <property type="entry name" value="PGBD-like_sf"/>
</dbReference>
<proteinExistence type="predicted"/>
<dbReference type="STRING" id="316067.Geob_3196"/>
<gene>
    <name evidence="2" type="ordered locus">Geob_3196</name>
</gene>
<dbReference type="OrthoDB" id="5395100at2"/>
<dbReference type="InterPro" id="IPR002477">
    <property type="entry name" value="Peptidoglycan-bd-like"/>
</dbReference>
<dbReference type="InterPro" id="IPR036366">
    <property type="entry name" value="PGBDSf"/>
</dbReference>
<organism evidence="2 3">
    <name type="scientific">Geotalea daltonii (strain DSM 22248 / JCM 15807 / FRC-32)</name>
    <name type="common">Geobacter daltonii</name>
    <dbReference type="NCBI Taxonomy" id="316067"/>
    <lineage>
        <taxon>Bacteria</taxon>
        <taxon>Pseudomonadati</taxon>
        <taxon>Thermodesulfobacteriota</taxon>
        <taxon>Desulfuromonadia</taxon>
        <taxon>Geobacterales</taxon>
        <taxon>Geobacteraceae</taxon>
        <taxon>Geotalea</taxon>
    </lineage>
</organism>
<protein>
    <submittedName>
        <fullName evidence="2">Peptidoglycan-binding domain protein, putative</fullName>
    </submittedName>
</protein>
<feature type="domain" description="Peptidoglycan binding-like" evidence="1">
    <location>
        <begin position="9"/>
        <end position="65"/>
    </location>
</feature>
<dbReference type="eggNOG" id="COG3409">
    <property type="taxonomic scope" value="Bacteria"/>
</dbReference>
<dbReference type="RefSeq" id="WP_012648267.1">
    <property type="nucleotide sequence ID" value="NC_011979.1"/>
</dbReference>
<evidence type="ECO:0000313" key="3">
    <source>
        <dbReference type="Proteomes" id="UP000007721"/>
    </source>
</evidence>